<evidence type="ECO:0000313" key="2">
    <source>
        <dbReference type="EMBL" id="OXU29867.1"/>
    </source>
</evidence>
<dbReference type="EMBL" id="NNAY01000228">
    <property type="protein sequence ID" value="OXU29867.1"/>
    <property type="molecule type" value="Genomic_DNA"/>
</dbReference>
<gene>
    <name evidence="2" type="ORF">TSAR_010793</name>
</gene>
<organism evidence="2 3">
    <name type="scientific">Trichomalopsis sarcophagae</name>
    <dbReference type="NCBI Taxonomy" id="543379"/>
    <lineage>
        <taxon>Eukaryota</taxon>
        <taxon>Metazoa</taxon>
        <taxon>Ecdysozoa</taxon>
        <taxon>Arthropoda</taxon>
        <taxon>Hexapoda</taxon>
        <taxon>Insecta</taxon>
        <taxon>Pterygota</taxon>
        <taxon>Neoptera</taxon>
        <taxon>Endopterygota</taxon>
        <taxon>Hymenoptera</taxon>
        <taxon>Apocrita</taxon>
        <taxon>Proctotrupomorpha</taxon>
        <taxon>Chalcidoidea</taxon>
        <taxon>Pteromalidae</taxon>
        <taxon>Pteromalinae</taxon>
        <taxon>Trichomalopsis</taxon>
    </lineage>
</organism>
<dbReference type="AlphaFoldDB" id="A0A232FHQ0"/>
<name>A0A232FHQ0_9HYME</name>
<protein>
    <submittedName>
        <fullName evidence="2">Uncharacterized protein</fullName>
    </submittedName>
</protein>
<keyword evidence="3" id="KW-1185">Reference proteome</keyword>
<reference evidence="2 3" key="1">
    <citation type="journal article" date="2017" name="Curr. Biol.">
        <title>The Evolution of Venom by Co-option of Single-Copy Genes.</title>
        <authorList>
            <person name="Martinson E.O."/>
            <person name="Mrinalini"/>
            <person name="Kelkar Y.D."/>
            <person name="Chang C.H."/>
            <person name="Werren J.H."/>
        </authorList>
    </citation>
    <scope>NUCLEOTIDE SEQUENCE [LARGE SCALE GENOMIC DNA]</scope>
    <source>
        <strain evidence="2 3">Alberta</strain>
        <tissue evidence="2">Whole body</tissue>
    </source>
</reference>
<accession>A0A232FHQ0</accession>
<proteinExistence type="predicted"/>
<feature type="region of interest" description="Disordered" evidence="1">
    <location>
        <begin position="212"/>
        <end position="236"/>
    </location>
</feature>
<evidence type="ECO:0000313" key="3">
    <source>
        <dbReference type="Proteomes" id="UP000215335"/>
    </source>
</evidence>
<evidence type="ECO:0000256" key="1">
    <source>
        <dbReference type="SAM" id="MobiDB-lite"/>
    </source>
</evidence>
<dbReference type="Proteomes" id="UP000215335">
    <property type="component" value="Unassembled WGS sequence"/>
</dbReference>
<sequence>SRISENRHRENVNLAEARPQRRSPGFIIREVNVFREAAAGKQLSDVITCTSLRYLYCVYVPVRAFLKNFAFFTRGTTQQEESASVSFSPGGQRKSVKIKLKLIGRRTAGGPGGGGGCAATALMGNNSEPSALEGNEEIIKLDVSTEGLYDSSSSVSSDSAASQGSRVSHDFLANIGTSYVPSGSTYKAPSSRAFTGVCLFVCVRVRGTQWSVSRDTDRDDESPCESLTSLDADRKA</sequence>
<comment type="caution">
    <text evidence="2">The sequence shown here is derived from an EMBL/GenBank/DDBJ whole genome shotgun (WGS) entry which is preliminary data.</text>
</comment>
<feature type="non-terminal residue" evidence="2">
    <location>
        <position position="1"/>
    </location>
</feature>